<sequence>MRLTGWRRRGFSFVEVLVAVAVLALCAVPLAEAVRNGIAASTIGAAKARELRCMKSMMETVLAEPYPNLANAALGKDTPSSYSRPADAACLARRVYIAKSEWEYGKSLVFLDNSAASWRLESALLYVNVSSPDGTYSFTTLVSR</sequence>
<organism evidence="1 2">
    <name type="scientific">Massilia aerilata</name>
    <dbReference type="NCBI Taxonomy" id="453817"/>
    <lineage>
        <taxon>Bacteria</taxon>
        <taxon>Pseudomonadati</taxon>
        <taxon>Pseudomonadota</taxon>
        <taxon>Betaproteobacteria</taxon>
        <taxon>Burkholderiales</taxon>
        <taxon>Oxalobacteraceae</taxon>
        <taxon>Telluria group</taxon>
        <taxon>Massilia</taxon>
    </lineage>
</organism>
<dbReference type="NCBIfam" id="TIGR02532">
    <property type="entry name" value="IV_pilin_GFxxxE"/>
    <property type="match status" value="1"/>
</dbReference>
<gene>
    <name evidence="1" type="ORF">ACFPO9_26295</name>
</gene>
<evidence type="ECO:0000313" key="1">
    <source>
        <dbReference type="EMBL" id="MFC5552042.1"/>
    </source>
</evidence>
<protein>
    <submittedName>
        <fullName evidence="1">Prepilin-type N-terminal cleavage/methylation domain-containing protein</fullName>
    </submittedName>
</protein>
<dbReference type="Pfam" id="PF07963">
    <property type="entry name" value="N_methyl"/>
    <property type="match status" value="1"/>
</dbReference>
<dbReference type="EMBL" id="JBHSMZ010000026">
    <property type="protein sequence ID" value="MFC5552042.1"/>
    <property type="molecule type" value="Genomic_DNA"/>
</dbReference>
<dbReference type="RefSeq" id="WP_379777112.1">
    <property type="nucleotide sequence ID" value="NZ_JBHSMZ010000026.1"/>
</dbReference>
<accession>A0ABW0S5K4</accession>
<reference evidence="2" key="1">
    <citation type="journal article" date="2019" name="Int. J. Syst. Evol. Microbiol.">
        <title>The Global Catalogue of Microorganisms (GCM) 10K type strain sequencing project: providing services to taxonomists for standard genome sequencing and annotation.</title>
        <authorList>
            <consortium name="The Broad Institute Genomics Platform"/>
            <consortium name="The Broad Institute Genome Sequencing Center for Infectious Disease"/>
            <person name="Wu L."/>
            <person name="Ma J."/>
        </authorList>
    </citation>
    <scope>NUCLEOTIDE SEQUENCE [LARGE SCALE GENOMIC DNA]</scope>
    <source>
        <strain evidence="2">CGMCC 4.5798</strain>
    </source>
</reference>
<dbReference type="Proteomes" id="UP001596086">
    <property type="component" value="Unassembled WGS sequence"/>
</dbReference>
<name>A0ABW0S5K4_9BURK</name>
<dbReference type="InterPro" id="IPR012902">
    <property type="entry name" value="N_methyl_site"/>
</dbReference>
<evidence type="ECO:0000313" key="2">
    <source>
        <dbReference type="Proteomes" id="UP001596086"/>
    </source>
</evidence>
<keyword evidence="2" id="KW-1185">Reference proteome</keyword>
<proteinExistence type="predicted"/>
<comment type="caution">
    <text evidence="1">The sequence shown here is derived from an EMBL/GenBank/DDBJ whole genome shotgun (WGS) entry which is preliminary data.</text>
</comment>